<feature type="region of interest" description="Disordered" evidence="9">
    <location>
        <begin position="134"/>
        <end position="176"/>
    </location>
</feature>
<dbReference type="FunFam" id="1.10.510.10:FF:000554">
    <property type="entry name" value="Predicted protein"/>
    <property type="match status" value="1"/>
</dbReference>
<keyword evidence="6" id="KW-0829">Tyrosine-protein kinase</keyword>
<dbReference type="InterPro" id="IPR000719">
    <property type="entry name" value="Prot_kinase_dom"/>
</dbReference>
<evidence type="ECO:0000256" key="8">
    <source>
        <dbReference type="PROSITE-ProRule" id="PRU10141"/>
    </source>
</evidence>
<accession>A0AAU9XIL2</accession>
<organism evidence="12 13">
    <name type="scientific">Pocillopora meandrina</name>
    <dbReference type="NCBI Taxonomy" id="46732"/>
    <lineage>
        <taxon>Eukaryota</taxon>
        <taxon>Metazoa</taxon>
        <taxon>Cnidaria</taxon>
        <taxon>Anthozoa</taxon>
        <taxon>Hexacorallia</taxon>
        <taxon>Scleractinia</taxon>
        <taxon>Astrocoeniina</taxon>
        <taxon>Pocilloporidae</taxon>
        <taxon>Pocillopora</taxon>
    </lineage>
</organism>
<dbReference type="EMBL" id="CALNXJ010000042">
    <property type="protein sequence ID" value="CAH3147000.1"/>
    <property type="molecule type" value="Genomic_DNA"/>
</dbReference>
<reference evidence="12 13" key="1">
    <citation type="submission" date="2022-05" db="EMBL/GenBank/DDBJ databases">
        <authorList>
            <consortium name="Genoscope - CEA"/>
            <person name="William W."/>
        </authorList>
    </citation>
    <scope>NUCLEOTIDE SEQUENCE [LARGE SCALE GENOMIC DNA]</scope>
</reference>
<keyword evidence="3 8" id="KW-0547">Nucleotide-binding</keyword>
<evidence type="ECO:0000256" key="10">
    <source>
        <dbReference type="SAM" id="Phobius"/>
    </source>
</evidence>
<dbReference type="Pfam" id="PF07714">
    <property type="entry name" value="PK_Tyr_Ser-Thr"/>
    <property type="match status" value="1"/>
</dbReference>
<keyword evidence="4" id="KW-0418">Kinase</keyword>
<dbReference type="PANTHER" id="PTHR24416">
    <property type="entry name" value="TYROSINE-PROTEIN KINASE RECEPTOR"/>
    <property type="match status" value="1"/>
</dbReference>
<dbReference type="GO" id="GO:0005886">
    <property type="term" value="C:plasma membrane"/>
    <property type="evidence" value="ECO:0007669"/>
    <property type="project" value="TreeGrafter"/>
</dbReference>
<dbReference type="PROSITE" id="PS00107">
    <property type="entry name" value="PROTEIN_KINASE_ATP"/>
    <property type="match status" value="1"/>
</dbReference>
<dbReference type="InterPro" id="IPR001245">
    <property type="entry name" value="Ser-Thr/Tyr_kinase_cat_dom"/>
</dbReference>
<evidence type="ECO:0000259" key="11">
    <source>
        <dbReference type="PROSITE" id="PS50011"/>
    </source>
</evidence>
<dbReference type="InterPro" id="IPR020635">
    <property type="entry name" value="Tyr_kinase_cat_dom"/>
</dbReference>
<dbReference type="Gene3D" id="1.10.510.10">
    <property type="entry name" value="Transferase(Phosphotransferase) domain 1"/>
    <property type="match status" value="1"/>
</dbReference>
<dbReference type="GO" id="GO:0005524">
    <property type="term" value="F:ATP binding"/>
    <property type="evidence" value="ECO:0007669"/>
    <property type="project" value="UniProtKB-UniRule"/>
</dbReference>
<dbReference type="PRINTS" id="PR00109">
    <property type="entry name" value="TYRKINASE"/>
</dbReference>
<dbReference type="InterPro" id="IPR011009">
    <property type="entry name" value="Kinase-like_dom_sf"/>
</dbReference>
<feature type="binding site" evidence="8">
    <location>
        <position position="221"/>
    </location>
    <ligand>
        <name>ATP</name>
        <dbReference type="ChEBI" id="CHEBI:30616"/>
    </ligand>
</feature>
<evidence type="ECO:0000256" key="3">
    <source>
        <dbReference type="ARBA" id="ARBA00022741"/>
    </source>
</evidence>
<evidence type="ECO:0000256" key="6">
    <source>
        <dbReference type="ARBA" id="ARBA00023137"/>
    </source>
</evidence>
<dbReference type="Proteomes" id="UP001159428">
    <property type="component" value="Unassembled WGS sequence"/>
</dbReference>
<gene>
    <name evidence="12" type="ORF">PMEA_00023224</name>
</gene>
<sequence length="490" mass="56100">MYTFLSRCGSVVLDFMMRFDQRVVLSHVVTSLSDAAREDRFGDFKVDPDSIKQVLTSKGTCYKETVSDQIKKGRGSSNDVMFRAFIGILVLIILLLIIYIIWLHRRGDCPDIDIDPKSVSLTDNENVVTLQDIELSQHHSSTPGQPSSEYVGLREARKDNRKAQSTSPGYELPHPAKRSWEVPRHHVTIDKVIGKGAFGQVAKGTAVGLQGRPDTTTVAIKMLKANAKVSYKRELMKELETMKKLKKNPHVIKLLGCVTESEELLVLIEYVPFGDLLGYLRKSRGLNDTYYKDPDIKPRTNLTSQQLMKFAWQIADGMSYLSSESIIHRDLAARNVLVGQNETCKVTDFGMARDVQQENIYERKTKGRLPVKWTAYEALFYGTYTTKSDVWSYGVVLYEIFTIGGSPYPRMDGKKIANLIEEGYRMPKPQHVDDQLYQIMMRCWQNDPDERPTFTELKNQLKDKETLHKRLINMRMYDKKLYANVEDLIV</sequence>
<evidence type="ECO:0000256" key="7">
    <source>
        <dbReference type="ARBA" id="ARBA00051243"/>
    </source>
</evidence>
<evidence type="ECO:0000256" key="2">
    <source>
        <dbReference type="ARBA" id="ARBA00022679"/>
    </source>
</evidence>
<keyword evidence="10" id="KW-0812">Transmembrane</keyword>
<comment type="subcellular location">
    <subcellularLocation>
        <location evidence="1">Membrane</location>
        <topology evidence="1">Single-pass membrane protein</topology>
    </subcellularLocation>
</comment>
<dbReference type="GO" id="GO:0043235">
    <property type="term" value="C:receptor complex"/>
    <property type="evidence" value="ECO:0007669"/>
    <property type="project" value="TreeGrafter"/>
</dbReference>
<dbReference type="InterPro" id="IPR050122">
    <property type="entry name" value="RTK"/>
</dbReference>
<dbReference type="PROSITE" id="PS50011">
    <property type="entry name" value="PROTEIN_KINASE_DOM"/>
    <property type="match status" value="1"/>
</dbReference>
<evidence type="ECO:0000256" key="4">
    <source>
        <dbReference type="ARBA" id="ARBA00022777"/>
    </source>
</evidence>
<keyword evidence="5 8" id="KW-0067">ATP-binding</keyword>
<keyword evidence="2" id="KW-0808">Transferase</keyword>
<keyword evidence="13" id="KW-1185">Reference proteome</keyword>
<name>A0AAU9XIL2_9CNID</name>
<dbReference type="GO" id="GO:0007169">
    <property type="term" value="P:cell surface receptor protein tyrosine kinase signaling pathway"/>
    <property type="evidence" value="ECO:0007669"/>
    <property type="project" value="TreeGrafter"/>
</dbReference>
<dbReference type="SMART" id="SM00219">
    <property type="entry name" value="TyrKc"/>
    <property type="match status" value="1"/>
</dbReference>
<dbReference type="SUPFAM" id="SSF56112">
    <property type="entry name" value="Protein kinase-like (PK-like)"/>
    <property type="match status" value="1"/>
</dbReference>
<proteinExistence type="predicted"/>
<feature type="compositionally biased region" description="Polar residues" evidence="9">
    <location>
        <begin position="138"/>
        <end position="148"/>
    </location>
</feature>
<keyword evidence="10" id="KW-1133">Transmembrane helix</keyword>
<evidence type="ECO:0000313" key="13">
    <source>
        <dbReference type="Proteomes" id="UP001159428"/>
    </source>
</evidence>
<comment type="catalytic activity">
    <reaction evidence="7">
        <text>L-tyrosyl-[protein] + ATP = O-phospho-L-tyrosyl-[protein] + ADP + H(+)</text>
        <dbReference type="Rhea" id="RHEA:10596"/>
        <dbReference type="Rhea" id="RHEA-COMP:10136"/>
        <dbReference type="Rhea" id="RHEA-COMP:20101"/>
        <dbReference type="ChEBI" id="CHEBI:15378"/>
        <dbReference type="ChEBI" id="CHEBI:30616"/>
        <dbReference type="ChEBI" id="CHEBI:46858"/>
        <dbReference type="ChEBI" id="CHEBI:61978"/>
        <dbReference type="ChEBI" id="CHEBI:456216"/>
        <dbReference type="EC" id="2.7.10.1"/>
    </reaction>
</comment>
<evidence type="ECO:0000256" key="5">
    <source>
        <dbReference type="ARBA" id="ARBA00022840"/>
    </source>
</evidence>
<dbReference type="PANTHER" id="PTHR24416:SF621">
    <property type="entry name" value="TYROSINE KINASE RECEPTOR CAD96CA"/>
    <property type="match status" value="1"/>
</dbReference>
<dbReference type="Gene3D" id="3.30.200.20">
    <property type="entry name" value="Phosphorylase Kinase, domain 1"/>
    <property type="match status" value="1"/>
</dbReference>
<feature type="domain" description="Protein kinase" evidence="11">
    <location>
        <begin position="187"/>
        <end position="471"/>
    </location>
</feature>
<dbReference type="GO" id="GO:0004714">
    <property type="term" value="F:transmembrane receptor protein tyrosine kinase activity"/>
    <property type="evidence" value="ECO:0007669"/>
    <property type="project" value="UniProtKB-EC"/>
</dbReference>
<comment type="caution">
    <text evidence="12">The sequence shown here is derived from an EMBL/GenBank/DDBJ whole genome shotgun (WGS) entry which is preliminary data.</text>
</comment>
<dbReference type="InterPro" id="IPR017441">
    <property type="entry name" value="Protein_kinase_ATP_BS"/>
</dbReference>
<protein>
    <recommendedName>
        <fullName evidence="11">Protein kinase domain-containing protein</fullName>
    </recommendedName>
</protein>
<feature type="transmembrane region" description="Helical" evidence="10">
    <location>
        <begin position="80"/>
        <end position="102"/>
    </location>
</feature>
<evidence type="ECO:0000256" key="9">
    <source>
        <dbReference type="SAM" id="MobiDB-lite"/>
    </source>
</evidence>
<keyword evidence="10" id="KW-0472">Membrane</keyword>
<dbReference type="CDD" id="cd00192">
    <property type="entry name" value="PTKc"/>
    <property type="match status" value="1"/>
</dbReference>
<dbReference type="InterPro" id="IPR008266">
    <property type="entry name" value="Tyr_kinase_AS"/>
</dbReference>
<evidence type="ECO:0000256" key="1">
    <source>
        <dbReference type="ARBA" id="ARBA00004167"/>
    </source>
</evidence>
<feature type="compositionally biased region" description="Basic and acidic residues" evidence="9">
    <location>
        <begin position="152"/>
        <end position="162"/>
    </location>
</feature>
<dbReference type="PROSITE" id="PS00109">
    <property type="entry name" value="PROTEIN_KINASE_TYR"/>
    <property type="match status" value="1"/>
</dbReference>
<dbReference type="AlphaFoldDB" id="A0AAU9XIL2"/>
<evidence type="ECO:0000313" key="12">
    <source>
        <dbReference type="EMBL" id="CAH3147000.1"/>
    </source>
</evidence>